<dbReference type="Pfam" id="PF00076">
    <property type="entry name" value="RRM_1"/>
    <property type="match status" value="2"/>
</dbReference>
<dbReference type="InterPro" id="IPR012677">
    <property type="entry name" value="Nucleotide-bd_a/b_plait_sf"/>
</dbReference>
<dbReference type="Gene3D" id="3.30.70.330">
    <property type="match status" value="2"/>
</dbReference>
<keyword evidence="6" id="KW-1185">Reference proteome</keyword>
<dbReference type="EMBL" id="CABITT030000006">
    <property type="protein sequence ID" value="VVB06910.1"/>
    <property type="molecule type" value="Genomic_DNA"/>
</dbReference>
<name>A0A565BZR8_9BRAS</name>
<dbReference type="SMART" id="SM00360">
    <property type="entry name" value="RRM"/>
    <property type="match status" value="2"/>
</dbReference>
<dbReference type="Proteomes" id="UP000489600">
    <property type="component" value="Unassembled WGS sequence"/>
</dbReference>
<dbReference type="GO" id="GO:0003723">
    <property type="term" value="F:RNA binding"/>
    <property type="evidence" value="ECO:0007669"/>
    <property type="project" value="UniProtKB-UniRule"/>
</dbReference>
<evidence type="ECO:0000256" key="1">
    <source>
        <dbReference type="ARBA" id="ARBA00022884"/>
    </source>
</evidence>
<dbReference type="CDD" id="cd00590">
    <property type="entry name" value="RRM_SF"/>
    <property type="match status" value="1"/>
</dbReference>
<dbReference type="FunFam" id="3.30.70.330:FF:000259">
    <property type="entry name" value="RNA-binding (RRM/RBD/RNP motifs) family protein"/>
    <property type="match status" value="1"/>
</dbReference>
<sequence length="417" mass="47410">MANPNEKDVLVPIDEEAREKYSHLLSLPPHASEVFIGGLPKDVGEEDLRDLCEAIGEIFEVRLMKDGDSGDAFVAFKSKDVAQKAIEELHSKECSLSETKNGLFIRNIPKSWTEDKFRKVIEDVGPGAENIELIKDPKKSTRNRGFAFVLYYNNACADYSRQKMMDSNFKLEGNAPTVTWADPKKVKALYVKNIPEKYEINGQPLEGVLAKPHAERKPEQSYSYGGFAPPPYGNQPVIYGGRAMPRGMQMAEDPNRDRDSYVVKPEVAPFDTLQHLIRDFDTLCLNEEFLRAHQQLRLRLDDNLLKVAGQSFATMKPMHQDTETLRLYDNFMSAQKKFLDKVEELAKGDAVPVARWAGNLEGSASRIKPEPEEPLENETKGKAPHWEPFEIMEQETTEIVGKIKYQHNKKKREKVLL</sequence>
<dbReference type="OrthoDB" id="3800936at2759"/>
<organism evidence="5 6">
    <name type="scientific">Arabis nemorensis</name>
    <dbReference type="NCBI Taxonomy" id="586526"/>
    <lineage>
        <taxon>Eukaryota</taxon>
        <taxon>Viridiplantae</taxon>
        <taxon>Streptophyta</taxon>
        <taxon>Embryophyta</taxon>
        <taxon>Tracheophyta</taxon>
        <taxon>Spermatophyta</taxon>
        <taxon>Magnoliopsida</taxon>
        <taxon>eudicotyledons</taxon>
        <taxon>Gunneridae</taxon>
        <taxon>Pentapetalae</taxon>
        <taxon>rosids</taxon>
        <taxon>malvids</taxon>
        <taxon>Brassicales</taxon>
        <taxon>Brassicaceae</taxon>
        <taxon>Arabideae</taxon>
        <taxon>Arabis</taxon>
    </lineage>
</organism>
<comment type="caution">
    <text evidence="5">The sequence shown here is derived from an EMBL/GenBank/DDBJ whole genome shotgun (WGS) entry which is preliminary data.</text>
</comment>
<dbReference type="SUPFAM" id="SSF54928">
    <property type="entry name" value="RNA-binding domain, RBD"/>
    <property type="match status" value="2"/>
</dbReference>
<keyword evidence="1 2" id="KW-0694">RNA-binding</keyword>
<dbReference type="PROSITE" id="PS50102">
    <property type="entry name" value="RRM"/>
    <property type="match status" value="2"/>
</dbReference>
<evidence type="ECO:0000259" key="4">
    <source>
        <dbReference type="PROSITE" id="PS50102"/>
    </source>
</evidence>
<dbReference type="InterPro" id="IPR000504">
    <property type="entry name" value="RRM_dom"/>
</dbReference>
<proteinExistence type="predicted"/>
<feature type="domain" description="RRM" evidence="4">
    <location>
        <begin position="101"/>
        <end position="183"/>
    </location>
</feature>
<evidence type="ECO:0000313" key="5">
    <source>
        <dbReference type="EMBL" id="VVB06910.1"/>
    </source>
</evidence>
<dbReference type="InterPro" id="IPR035979">
    <property type="entry name" value="RBD_domain_sf"/>
</dbReference>
<accession>A0A565BZR8</accession>
<feature type="compositionally biased region" description="Basic and acidic residues" evidence="3">
    <location>
        <begin position="367"/>
        <end position="388"/>
    </location>
</feature>
<evidence type="ECO:0000256" key="3">
    <source>
        <dbReference type="SAM" id="MobiDB-lite"/>
    </source>
</evidence>
<feature type="domain" description="RRM" evidence="4">
    <location>
        <begin position="32"/>
        <end position="101"/>
    </location>
</feature>
<gene>
    <name evidence="5" type="ORF">ANE_LOCUS17354</name>
</gene>
<evidence type="ECO:0000256" key="2">
    <source>
        <dbReference type="PROSITE-ProRule" id="PRU00176"/>
    </source>
</evidence>
<reference evidence="5" key="1">
    <citation type="submission" date="2019-07" db="EMBL/GenBank/DDBJ databases">
        <authorList>
            <person name="Dittberner H."/>
        </authorList>
    </citation>
    <scope>NUCLEOTIDE SEQUENCE [LARGE SCALE GENOMIC DNA]</scope>
</reference>
<protein>
    <recommendedName>
        <fullName evidence="4">RRM domain-containing protein</fullName>
    </recommendedName>
</protein>
<feature type="region of interest" description="Disordered" evidence="3">
    <location>
        <begin position="362"/>
        <end position="388"/>
    </location>
</feature>
<evidence type="ECO:0000313" key="6">
    <source>
        <dbReference type="Proteomes" id="UP000489600"/>
    </source>
</evidence>
<dbReference type="AlphaFoldDB" id="A0A565BZR8"/>
<dbReference type="PANTHER" id="PTHR21245">
    <property type="entry name" value="HETEROGENEOUS NUCLEAR RIBONUCLEOPROTEIN"/>
    <property type="match status" value="1"/>
</dbReference>